<feature type="transmembrane region" description="Helical" evidence="9">
    <location>
        <begin position="206"/>
        <end position="232"/>
    </location>
</feature>
<keyword evidence="5 9" id="KW-0812">Transmembrane</keyword>
<keyword evidence="11" id="KW-1185">Reference proteome</keyword>
<evidence type="ECO:0000313" key="10">
    <source>
        <dbReference type="EMBL" id="MFB0833687.1"/>
    </source>
</evidence>
<feature type="transmembrane region" description="Helical" evidence="9">
    <location>
        <begin position="124"/>
        <end position="148"/>
    </location>
</feature>
<feature type="region of interest" description="Disordered" evidence="8">
    <location>
        <begin position="1"/>
        <end position="66"/>
    </location>
</feature>
<evidence type="ECO:0000256" key="7">
    <source>
        <dbReference type="ARBA" id="ARBA00023136"/>
    </source>
</evidence>
<proteinExistence type="inferred from homology"/>
<comment type="caution">
    <text evidence="10">The sequence shown here is derived from an EMBL/GenBank/DDBJ whole genome shotgun (WGS) entry which is preliminary data.</text>
</comment>
<accession>A0ABV4UK16</accession>
<evidence type="ECO:0000256" key="8">
    <source>
        <dbReference type="SAM" id="MobiDB-lite"/>
    </source>
</evidence>
<evidence type="ECO:0000256" key="1">
    <source>
        <dbReference type="ARBA" id="ARBA00004651"/>
    </source>
</evidence>
<dbReference type="Pfam" id="PF01594">
    <property type="entry name" value="AI-2E_transport"/>
    <property type="match status" value="1"/>
</dbReference>
<comment type="subcellular location">
    <subcellularLocation>
        <location evidence="1">Cell membrane</location>
        <topology evidence="1">Multi-pass membrane protein</topology>
    </subcellularLocation>
</comment>
<feature type="transmembrane region" description="Helical" evidence="9">
    <location>
        <begin position="70"/>
        <end position="91"/>
    </location>
</feature>
<dbReference type="EMBL" id="JBHDLJ010000002">
    <property type="protein sequence ID" value="MFB0833687.1"/>
    <property type="molecule type" value="Genomic_DNA"/>
</dbReference>
<feature type="transmembrane region" description="Helical" evidence="9">
    <location>
        <begin position="362"/>
        <end position="395"/>
    </location>
</feature>
<evidence type="ECO:0000256" key="2">
    <source>
        <dbReference type="ARBA" id="ARBA00009773"/>
    </source>
</evidence>
<evidence type="ECO:0000256" key="4">
    <source>
        <dbReference type="ARBA" id="ARBA00022475"/>
    </source>
</evidence>
<evidence type="ECO:0000256" key="3">
    <source>
        <dbReference type="ARBA" id="ARBA00022448"/>
    </source>
</evidence>
<dbReference type="RefSeq" id="WP_373970852.1">
    <property type="nucleotide sequence ID" value="NZ_JBHDLJ010000002.1"/>
</dbReference>
<keyword evidence="7 9" id="KW-0472">Membrane</keyword>
<evidence type="ECO:0000313" key="11">
    <source>
        <dbReference type="Proteomes" id="UP001575652"/>
    </source>
</evidence>
<evidence type="ECO:0000256" key="9">
    <source>
        <dbReference type="SAM" id="Phobius"/>
    </source>
</evidence>
<keyword evidence="4" id="KW-1003">Cell membrane</keyword>
<feature type="compositionally biased region" description="Basic residues" evidence="8">
    <location>
        <begin position="54"/>
        <end position="63"/>
    </location>
</feature>
<feature type="transmembrane region" description="Helical" evidence="9">
    <location>
        <begin position="293"/>
        <end position="314"/>
    </location>
</feature>
<feature type="transmembrane region" description="Helical" evidence="9">
    <location>
        <begin position="267"/>
        <end position="287"/>
    </location>
</feature>
<dbReference type="Proteomes" id="UP001575652">
    <property type="component" value="Unassembled WGS sequence"/>
</dbReference>
<feature type="transmembrane region" description="Helical" evidence="9">
    <location>
        <begin position="321"/>
        <end position="342"/>
    </location>
</feature>
<sequence>MSEHSTDQAGPAEALAGPAKALGTTGAESLPAPGAEARAPRPVPAVSRSDAPRRHPPSPRRGTRPPVAQGFTVALGVLLAIALAGSLILLRGVAFDVFAGLFIALAINPLIRLLVRAGFSRGQAVLAVALGFAVVAVVALTLIVPAALRQAEQLVRGLPAGLANLADQPWVEDLNAVTSGGVDAALQSLSDAAGQPTLWAALAGGAINFGVGLIGLVSSGVFIAVLTLYFLVSLRGMKRGFYSLIGASRRRTAIYLTEKITDSVGRYLGGMVILALCNSIFSLVLLTLTRVPFAGAISLAAFFITLIPLIGTVLTTCVMTLFALLSSPTAGLIVLLTMLVYMQVEAYVMTPKVMSKALHVPGALVLISATAGATLLGLPGALVAVPIAAACTLMVRYIVVPRQNTR</sequence>
<reference evidence="10 11" key="1">
    <citation type="submission" date="2024-09" db="EMBL/GenBank/DDBJ databases">
        <authorList>
            <person name="Salinas-Garcia M.A."/>
            <person name="Prieme A."/>
        </authorList>
    </citation>
    <scope>NUCLEOTIDE SEQUENCE [LARGE SCALE GENOMIC DNA]</scope>
    <source>
        <strain evidence="10 11">DSM 21081</strain>
    </source>
</reference>
<dbReference type="PANTHER" id="PTHR21716:SF53">
    <property type="entry name" value="PERMEASE PERM-RELATED"/>
    <property type="match status" value="1"/>
</dbReference>
<comment type="similarity">
    <text evidence="2">Belongs to the autoinducer-2 exporter (AI-2E) (TC 2.A.86) family.</text>
</comment>
<feature type="transmembrane region" description="Helical" evidence="9">
    <location>
        <begin position="97"/>
        <end position="115"/>
    </location>
</feature>
<dbReference type="PANTHER" id="PTHR21716">
    <property type="entry name" value="TRANSMEMBRANE PROTEIN"/>
    <property type="match status" value="1"/>
</dbReference>
<gene>
    <name evidence="10" type="ORF">ACETWP_03725</name>
</gene>
<protein>
    <submittedName>
        <fullName evidence="10">AI-2E family transporter</fullName>
    </submittedName>
</protein>
<evidence type="ECO:0000256" key="5">
    <source>
        <dbReference type="ARBA" id="ARBA00022692"/>
    </source>
</evidence>
<organism evidence="10 11">
    <name type="scientific">Arthrobacter halodurans</name>
    <dbReference type="NCBI Taxonomy" id="516699"/>
    <lineage>
        <taxon>Bacteria</taxon>
        <taxon>Bacillati</taxon>
        <taxon>Actinomycetota</taxon>
        <taxon>Actinomycetes</taxon>
        <taxon>Micrococcales</taxon>
        <taxon>Micrococcaceae</taxon>
        <taxon>Arthrobacter</taxon>
    </lineage>
</organism>
<evidence type="ECO:0000256" key="6">
    <source>
        <dbReference type="ARBA" id="ARBA00022989"/>
    </source>
</evidence>
<name>A0ABV4UK16_9MICC</name>
<dbReference type="InterPro" id="IPR002549">
    <property type="entry name" value="AI-2E-like"/>
</dbReference>
<keyword evidence="6 9" id="KW-1133">Transmembrane helix</keyword>
<keyword evidence="3" id="KW-0813">Transport</keyword>